<evidence type="ECO:0000313" key="1">
    <source>
        <dbReference type="EMBL" id="CAH0105080.1"/>
    </source>
</evidence>
<proteinExistence type="predicted"/>
<gene>
    <name evidence="1" type="ORF">DGAL_LOCUS8037</name>
</gene>
<dbReference type="Proteomes" id="UP000789390">
    <property type="component" value="Unassembled WGS sequence"/>
</dbReference>
<evidence type="ECO:0000313" key="2">
    <source>
        <dbReference type="Proteomes" id="UP000789390"/>
    </source>
</evidence>
<dbReference type="AlphaFoldDB" id="A0A8J2RM29"/>
<comment type="caution">
    <text evidence="1">The sequence shown here is derived from an EMBL/GenBank/DDBJ whole genome shotgun (WGS) entry which is preliminary data.</text>
</comment>
<accession>A0A8J2RM29</accession>
<sequence>MLAIIYPIIRQGGRISQLSWSNTTVLAAGCDELQQVNHHMETVVVAKDKQIFSLKKLVFAKKWEEAQNQKRPDEAQAERNEDLYFRDPEDILQLRDEADGEKALRDLLYPVDPSDSNEEWIDNHQDYIEESNEEESRCMNAFEDDLCDAMADH</sequence>
<reference evidence="1" key="1">
    <citation type="submission" date="2021-11" db="EMBL/GenBank/DDBJ databases">
        <authorList>
            <person name="Schell T."/>
        </authorList>
    </citation>
    <scope>NUCLEOTIDE SEQUENCE</scope>
    <source>
        <strain evidence="1">M5</strain>
    </source>
</reference>
<keyword evidence="2" id="KW-1185">Reference proteome</keyword>
<protein>
    <submittedName>
        <fullName evidence="1">Uncharacterized protein</fullName>
    </submittedName>
</protein>
<name>A0A8J2RM29_9CRUS</name>
<dbReference type="EMBL" id="CAKKLH010000168">
    <property type="protein sequence ID" value="CAH0105080.1"/>
    <property type="molecule type" value="Genomic_DNA"/>
</dbReference>
<organism evidence="1 2">
    <name type="scientific">Daphnia galeata</name>
    <dbReference type="NCBI Taxonomy" id="27404"/>
    <lineage>
        <taxon>Eukaryota</taxon>
        <taxon>Metazoa</taxon>
        <taxon>Ecdysozoa</taxon>
        <taxon>Arthropoda</taxon>
        <taxon>Crustacea</taxon>
        <taxon>Branchiopoda</taxon>
        <taxon>Diplostraca</taxon>
        <taxon>Cladocera</taxon>
        <taxon>Anomopoda</taxon>
        <taxon>Daphniidae</taxon>
        <taxon>Daphnia</taxon>
    </lineage>
</organism>